<keyword evidence="4 7" id="KW-0547">Nucleotide-binding</keyword>
<dbReference type="OrthoDB" id="8730at2157"/>
<comment type="caution">
    <text evidence="7">Lacks conserved residue(s) required for the propagation of feature annotation.</text>
</comment>
<feature type="binding site" evidence="7">
    <location>
        <position position="13"/>
    </location>
    <ligand>
        <name>ATP</name>
        <dbReference type="ChEBI" id="CHEBI:30616"/>
    </ligand>
</feature>
<dbReference type="InterPro" id="IPR020618">
    <property type="entry name" value="Adenyl_kinase_AK6"/>
</dbReference>
<evidence type="ECO:0000256" key="5">
    <source>
        <dbReference type="ARBA" id="ARBA00022777"/>
    </source>
</evidence>
<evidence type="ECO:0000256" key="4">
    <source>
        <dbReference type="ARBA" id="ARBA00022741"/>
    </source>
</evidence>
<dbReference type="FunCoup" id="D7DUF0">
    <property type="interactions" value="214"/>
</dbReference>
<comment type="catalytic activity">
    <reaction evidence="7">
        <text>AMP + ATP = 2 ADP</text>
        <dbReference type="Rhea" id="RHEA:12973"/>
        <dbReference type="ChEBI" id="CHEBI:30616"/>
        <dbReference type="ChEBI" id="CHEBI:456215"/>
        <dbReference type="ChEBI" id="CHEBI:456216"/>
        <dbReference type="EC" id="2.7.4.3"/>
    </reaction>
</comment>
<dbReference type="EC" id="2.7.4.3" evidence="7"/>
<comment type="function">
    <text evidence="7">Broad-specificity nucleoside monophosphate (NMP) kinase that catalyzes the reversible transfer of the terminal phosphate group between nucleoside triphosphates and monophosphates. Has also ATPase activity. Involved in the late maturation steps of the 30S ribosomal particles, specifically 16S rRNA maturation. While NMP activity is not required for ribosome maturation, ATPase activity is. Associates transiently with small ribosomal subunit protein uS11. ATP hydrolysis breaks the interaction with uS11. May temporarily remove uS11 from the ribosome to enable a conformational change of the ribosomal RNA that is needed for the final maturation step of the small ribosomal subunit.</text>
</comment>
<dbReference type="Pfam" id="PF13238">
    <property type="entry name" value="AAA_18"/>
    <property type="match status" value="1"/>
</dbReference>
<protein>
    <recommendedName>
        <fullName evidence="7">Putative adenylate kinase</fullName>
        <shortName evidence="7">AK</shortName>
        <ecNumber evidence="7">2.7.4.3</ecNumber>
    </recommendedName>
    <alternativeName>
        <fullName evidence="7">ATP-AMP transphosphorylase</fullName>
    </alternativeName>
</protein>
<keyword evidence="5 7" id="KW-0418">Kinase</keyword>
<name>D7DUF0_METV3</name>
<comment type="similarity">
    <text evidence="7">Belongs to the adenylate kinase family. AK6 subfamily.</text>
</comment>
<comment type="catalytic activity">
    <reaction evidence="7">
        <text>ATP + H2O = ADP + phosphate + H(+)</text>
        <dbReference type="Rhea" id="RHEA:13065"/>
        <dbReference type="ChEBI" id="CHEBI:15377"/>
        <dbReference type="ChEBI" id="CHEBI:15378"/>
        <dbReference type="ChEBI" id="CHEBI:30616"/>
        <dbReference type="ChEBI" id="CHEBI:43474"/>
        <dbReference type="ChEBI" id="CHEBI:456216"/>
    </reaction>
</comment>
<evidence type="ECO:0000256" key="2">
    <source>
        <dbReference type="ARBA" id="ARBA00022552"/>
    </source>
</evidence>
<dbReference type="Gene3D" id="3.40.50.300">
    <property type="entry name" value="P-loop containing nucleotide triphosphate hydrolases"/>
    <property type="match status" value="1"/>
</dbReference>
<keyword evidence="1 7" id="KW-0690">Ribosome biogenesis</keyword>
<keyword evidence="3 7" id="KW-0808">Transferase</keyword>
<dbReference type="InParanoid" id="D7DUF0"/>
<keyword evidence="6 7" id="KW-0067">ATP-binding</keyword>
<dbReference type="GO" id="GO:0004017">
    <property type="term" value="F:AMP kinase activity"/>
    <property type="evidence" value="ECO:0007669"/>
    <property type="project" value="UniProtKB-UniRule"/>
</dbReference>
<dbReference type="GO" id="GO:0006364">
    <property type="term" value="P:rRNA processing"/>
    <property type="evidence" value="ECO:0007669"/>
    <property type="project" value="UniProtKB-KW"/>
</dbReference>
<feature type="binding site" evidence="7">
    <location>
        <position position="14"/>
    </location>
    <ligand>
        <name>ATP</name>
        <dbReference type="ChEBI" id="CHEBI:30616"/>
    </ligand>
</feature>
<evidence type="ECO:0000313" key="8">
    <source>
        <dbReference type="EMBL" id="ADI36760.1"/>
    </source>
</evidence>
<dbReference type="PANTHER" id="PTHR12595">
    <property type="entry name" value="POS9-ACTIVATING FACTOR FAP7-RELATED"/>
    <property type="match status" value="1"/>
</dbReference>
<organism evidence="8 9">
    <name type="scientific">Methanococcus voltae (strain ATCC BAA-1334 / A3)</name>
    <dbReference type="NCBI Taxonomy" id="456320"/>
    <lineage>
        <taxon>Archaea</taxon>
        <taxon>Methanobacteriati</taxon>
        <taxon>Methanobacteriota</taxon>
        <taxon>Methanomada group</taxon>
        <taxon>Methanococci</taxon>
        <taxon>Methanococcales</taxon>
        <taxon>Methanococcaceae</taxon>
        <taxon>Methanococcus</taxon>
    </lineage>
</organism>
<feature type="region of interest" description="LID" evidence="7">
    <location>
        <begin position="123"/>
        <end position="133"/>
    </location>
</feature>
<dbReference type="STRING" id="456320.Mvol_1103"/>
<dbReference type="GO" id="GO:0042274">
    <property type="term" value="P:ribosomal small subunit biogenesis"/>
    <property type="evidence" value="ECO:0007669"/>
    <property type="project" value="UniProtKB-UniRule"/>
</dbReference>
<dbReference type="KEGG" id="mvo:Mvol_1103"/>
<evidence type="ECO:0000256" key="6">
    <source>
        <dbReference type="ARBA" id="ARBA00022840"/>
    </source>
</evidence>
<dbReference type="GO" id="GO:0005524">
    <property type="term" value="F:ATP binding"/>
    <property type="evidence" value="ECO:0007669"/>
    <property type="project" value="UniProtKB-UniRule"/>
</dbReference>
<keyword evidence="9" id="KW-1185">Reference proteome</keyword>
<feature type="binding site" evidence="7">
    <location>
        <position position="15"/>
    </location>
    <ligand>
        <name>ATP</name>
        <dbReference type="ChEBI" id="CHEBI:30616"/>
    </ligand>
</feature>
<dbReference type="SUPFAM" id="SSF52540">
    <property type="entry name" value="P-loop containing nucleoside triphosphate hydrolases"/>
    <property type="match status" value="1"/>
</dbReference>
<dbReference type="PANTHER" id="PTHR12595:SF0">
    <property type="entry name" value="ADENYLATE KINASE ISOENZYME 6"/>
    <property type="match status" value="1"/>
</dbReference>
<dbReference type="NCBIfam" id="NF003012">
    <property type="entry name" value="PRK03839.1"/>
    <property type="match status" value="1"/>
</dbReference>
<comment type="subunit">
    <text evidence="7">Interacts with uS11. Not a structural component of 40S pre-ribosomes, but transiently interacts with them by binding to uS11.</text>
</comment>
<dbReference type="GO" id="GO:0016887">
    <property type="term" value="F:ATP hydrolysis activity"/>
    <property type="evidence" value="ECO:0007669"/>
    <property type="project" value="InterPro"/>
</dbReference>
<feature type="binding site" evidence="7">
    <location>
        <position position="12"/>
    </location>
    <ligand>
        <name>ATP</name>
        <dbReference type="ChEBI" id="CHEBI:30616"/>
    </ligand>
</feature>
<evidence type="ECO:0000256" key="1">
    <source>
        <dbReference type="ARBA" id="ARBA00022517"/>
    </source>
</evidence>
<feature type="binding site" evidence="7">
    <location>
        <position position="10"/>
    </location>
    <ligand>
        <name>ATP</name>
        <dbReference type="ChEBI" id="CHEBI:30616"/>
    </ligand>
</feature>
<dbReference type="AlphaFoldDB" id="D7DUF0"/>
<sequence>MKIAITGTPGVGKSTVSKVFCDIQNYKLYDITKIVKEKELYYEKDESMDSYVVNFNKLKEFFEKEIYSNENKENKKNKKNNLKNELDNNIVIEGHVSQHLDIDYDYIIVLRCEPKIIEERLKKRGYSENKIKENVEAEIMDVCLIESLERYKNDEENSKVHEIDCTNKKPDEIVKEINDALTTDELEYGKVSWLEKYFDYLTI</sequence>
<dbReference type="eggNOG" id="arCOG01038">
    <property type="taxonomic scope" value="Archaea"/>
</dbReference>
<evidence type="ECO:0000313" key="9">
    <source>
        <dbReference type="Proteomes" id="UP000007722"/>
    </source>
</evidence>
<evidence type="ECO:0000256" key="7">
    <source>
        <dbReference type="HAMAP-Rule" id="MF_00039"/>
    </source>
</evidence>
<dbReference type="HAMAP" id="MF_00039">
    <property type="entry name" value="Adenylate_kinase_AK6"/>
    <property type="match status" value="1"/>
</dbReference>
<dbReference type="Proteomes" id="UP000007722">
    <property type="component" value="Chromosome"/>
</dbReference>
<evidence type="ECO:0000256" key="3">
    <source>
        <dbReference type="ARBA" id="ARBA00022679"/>
    </source>
</evidence>
<gene>
    <name evidence="8" type="ordered locus">Mvol_1103</name>
</gene>
<dbReference type="HOGENOM" id="CLU_079096_0_1_2"/>
<dbReference type="EMBL" id="CP002057">
    <property type="protein sequence ID" value="ADI36760.1"/>
    <property type="molecule type" value="Genomic_DNA"/>
</dbReference>
<dbReference type="InterPro" id="IPR027417">
    <property type="entry name" value="P-loop_NTPase"/>
</dbReference>
<reference evidence="8 9" key="1">
    <citation type="submission" date="2010-05" db="EMBL/GenBank/DDBJ databases">
        <title>Complete sequence of Methanococcus voltae A3.</title>
        <authorList>
            <consortium name="US DOE Joint Genome Institute"/>
            <person name="Lucas S."/>
            <person name="Copeland A."/>
            <person name="Lapidus A."/>
            <person name="Cheng J.-F."/>
            <person name="Bruce D."/>
            <person name="Goodwin L."/>
            <person name="Pitluck S."/>
            <person name="Lowry S."/>
            <person name="Clum A."/>
            <person name="Land M."/>
            <person name="Hauser L."/>
            <person name="Kyrpides N."/>
            <person name="Mikhailova N."/>
            <person name="Whitman W.B."/>
            <person name="Woyke T."/>
        </authorList>
    </citation>
    <scope>NUCLEOTIDE SEQUENCE [LARGE SCALE GENOMIC DNA]</scope>
    <source>
        <strain evidence="9">ATCC BAA-1334 / A3</strain>
    </source>
</reference>
<feature type="binding site" evidence="7">
    <location>
        <position position="168"/>
    </location>
    <ligand>
        <name>ATP</name>
        <dbReference type="ChEBI" id="CHEBI:30616"/>
    </ligand>
</feature>
<proteinExistence type="inferred from homology"/>
<accession>D7DUF0</accession>
<feature type="binding site" evidence="7">
    <location>
        <position position="124"/>
    </location>
    <ligand>
        <name>ATP</name>
        <dbReference type="ChEBI" id="CHEBI:30616"/>
    </ligand>
</feature>
<keyword evidence="2 7" id="KW-0698">rRNA processing</keyword>